<feature type="region of interest" description="Disordered" evidence="1">
    <location>
        <begin position="149"/>
        <end position="172"/>
    </location>
</feature>
<dbReference type="AlphaFoldDB" id="A0A0S3RXT5"/>
<accession>A0A0S3RXT5</accession>
<dbReference type="EMBL" id="AP015037">
    <property type="protein sequence ID" value="BAT85376.1"/>
    <property type="molecule type" value="Genomic_DNA"/>
</dbReference>
<protein>
    <submittedName>
        <fullName evidence="2">Uncharacterized protein</fullName>
    </submittedName>
</protein>
<dbReference type="Proteomes" id="UP000291084">
    <property type="component" value="Chromosome 4"/>
</dbReference>
<feature type="compositionally biased region" description="Low complexity" evidence="1">
    <location>
        <begin position="149"/>
        <end position="162"/>
    </location>
</feature>
<feature type="compositionally biased region" description="Acidic residues" evidence="1">
    <location>
        <begin position="1"/>
        <end position="15"/>
    </location>
</feature>
<evidence type="ECO:0000313" key="3">
    <source>
        <dbReference type="Proteomes" id="UP000291084"/>
    </source>
</evidence>
<reference evidence="2 3" key="1">
    <citation type="journal article" date="2015" name="Sci. Rep.">
        <title>The power of single molecule real-time sequencing technology in the de novo assembly of a eukaryotic genome.</title>
        <authorList>
            <person name="Sakai H."/>
            <person name="Naito K."/>
            <person name="Ogiso-Tanaka E."/>
            <person name="Takahashi Y."/>
            <person name="Iseki K."/>
            <person name="Muto C."/>
            <person name="Satou K."/>
            <person name="Teruya K."/>
            <person name="Shiroma A."/>
            <person name="Shimoji M."/>
            <person name="Hirano T."/>
            <person name="Itoh T."/>
            <person name="Kaga A."/>
            <person name="Tomooka N."/>
        </authorList>
    </citation>
    <scope>NUCLEOTIDE SEQUENCE [LARGE SCALE GENOMIC DNA]</scope>
    <source>
        <strain evidence="3">cv. Shumari</strain>
    </source>
</reference>
<name>A0A0S3RXT5_PHAAN</name>
<organism evidence="2 3">
    <name type="scientific">Vigna angularis var. angularis</name>
    <dbReference type="NCBI Taxonomy" id="157739"/>
    <lineage>
        <taxon>Eukaryota</taxon>
        <taxon>Viridiplantae</taxon>
        <taxon>Streptophyta</taxon>
        <taxon>Embryophyta</taxon>
        <taxon>Tracheophyta</taxon>
        <taxon>Spermatophyta</taxon>
        <taxon>Magnoliopsida</taxon>
        <taxon>eudicotyledons</taxon>
        <taxon>Gunneridae</taxon>
        <taxon>Pentapetalae</taxon>
        <taxon>rosids</taxon>
        <taxon>fabids</taxon>
        <taxon>Fabales</taxon>
        <taxon>Fabaceae</taxon>
        <taxon>Papilionoideae</taxon>
        <taxon>50 kb inversion clade</taxon>
        <taxon>NPAAA clade</taxon>
        <taxon>indigoferoid/millettioid clade</taxon>
        <taxon>Phaseoleae</taxon>
        <taxon>Vigna</taxon>
    </lineage>
</organism>
<dbReference type="PANTHER" id="PTHR36388:SF1">
    <property type="entry name" value="OS02G0469000 PROTEIN"/>
    <property type="match status" value="1"/>
</dbReference>
<feature type="region of interest" description="Disordered" evidence="1">
    <location>
        <begin position="1"/>
        <end position="24"/>
    </location>
</feature>
<dbReference type="OrthoDB" id="1894296at2759"/>
<dbReference type="PANTHER" id="PTHR36388">
    <property type="entry name" value="OS02G0469000 PROTEIN"/>
    <property type="match status" value="1"/>
</dbReference>
<evidence type="ECO:0000313" key="2">
    <source>
        <dbReference type="EMBL" id="BAT85376.1"/>
    </source>
</evidence>
<gene>
    <name evidence="2" type="primary">Vigan.04G291600</name>
    <name evidence="2" type="ORF">VIGAN_04291600</name>
</gene>
<proteinExistence type="predicted"/>
<sequence length="172" mass="18652">MLVETSTDEIPDDETSANLPSFNPFLPTYNENLKEEKTIDFGLDLDSSSYETEQLADNIFKIWDLDIPSEEDGRKREKGRKSPSSLSPPLALPPSPGSRLPWLSPPAPRSRLPPLALALASRPGSRLLPLALASRPSLSPPFALASLPSLSPPKSLASASPLDEQPVVSRRC</sequence>
<feature type="region of interest" description="Disordered" evidence="1">
    <location>
        <begin position="70"/>
        <end position="106"/>
    </location>
</feature>
<keyword evidence="3" id="KW-1185">Reference proteome</keyword>
<evidence type="ECO:0000256" key="1">
    <source>
        <dbReference type="SAM" id="MobiDB-lite"/>
    </source>
</evidence>